<dbReference type="EMBL" id="HBUF01343331">
    <property type="protein sequence ID" value="CAG6706521.1"/>
    <property type="molecule type" value="Transcribed_RNA"/>
</dbReference>
<dbReference type="EMBL" id="HBUF01343334">
    <property type="protein sequence ID" value="CAG6706530.1"/>
    <property type="molecule type" value="Transcribed_RNA"/>
</dbReference>
<proteinExistence type="predicted"/>
<dbReference type="EMBL" id="HBUF01343333">
    <property type="protein sequence ID" value="CAG6706527.1"/>
    <property type="molecule type" value="Transcribed_RNA"/>
</dbReference>
<protein>
    <submittedName>
        <fullName evidence="1">Uncharacterized protein</fullName>
    </submittedName>
</protein>
<sequence length="100" mass="11902">MKLGQWQCERNLTLETETEKYLYLMGSLWIWTNSQQFSNRLYRGEKSHTSRSPNRSKVIQSRELFLLKTPNGLKFSISFRPPFFQNEVCGHLTLLQFLVK</sequence>
<accession>A0A8D8UG56</accession>
<organism evidence="1">
    <name type="scientific">Cacopsylla melanoneura</name>
    <dbReference type="NCBI Taxonomy" id="428564"/>
    <lineage>
        <taxon>Eukaryota</taxon>
        <taxon>Metazoa</taxon>
        <taxon>Ecdysozoa</taxon>
        <taxon>Arthropoda</taxon>
        <taxon>Hexapoda</taxon>
        <taxon>Insecta</taxon>
        <taxon>Pterygota</taxon>
        <taxon>Neoptera</taxon>
        <taxon>Paraneoptera</taxon>
        <taxon>Hemiptera</taxon>
        <taxon>Sternorrhyncha</taxon>
        <taxon>Psylloidea</taxon>
        <taxon>Psyllidae</taxon>
        <taxon>Psyllinae</taxon>
        <taxon>Cacopsylla</taxon>
    </lineage>
</organism>
<evidence type="ECO:0000313" key="1">
    <source>
        <dbReference type="EMBL" id="CAG6706521.1"/>
    </source>
</evidence>
<dbReference type="AlphaFoldDB" id="A0A8D8UG56"/>
<dbReference type="EMBL" id="HBUF01343336">
    <property type="protein sequence ID" value="CAG6706536.1"/>
    <property type="molecule type" value="Transcribed_RNA"/>
</dbReference>
<name>A0A8D8UG56_9HEMI</name>
<dbReference type="EMBL" id="HBUF01343332">
    <property type="protein sequence ID" value="CAG6706524.1"/>
    <property type="molecule type" value="Transcribed_RNA"/>
</dbReference>
<reference evidence="1" key="1">
    <citation type="submission" date="2021-05" db="EMBL/GenBank/DDBJ databases">
        <authorList>
            <person name="Alioto T."/>
            <person name="Alioto T."/>
            <person name="Gomez Garrido J."/>
        </authorList>
    </citation>
    <scope>NUCLEOTIDE SEQUENCE</scope>
</reference>
<dbReference type="EMBL" id="HBUF01343335">
    <property type="protein sequence ID" value="CAG6706533.1"/>
    <property type="molecule type" value="Transcribed_RNA"/>
</dbReference>